<reference evidence="3" key="1">
    <citation type="journal article" date="2019" name="MBio">
        <title>Virus Genomes from Deep Sea Sediments Expand the Ocean Megavirome and Support Independent Origins of Viral Gigantism.</title>
        <authorList>
            <person name="Backstrom D."/>
            <person name="Yutin N."/>
            <person name="Jorgensen S.L."/>
            <person name="Dharamshi J."/>
            <person name="Homa F."/>
            <person name="Zaremba-Niedwiedzka K."/>
            <person name="Spang A."/>
            <person name="Wolf Y.I."/>
            <person name="Koonin E.V."/>
            <person name="Ettema T.J."/>
        </authorList>
    </citation>
    <scope>NUCLEOTIDE SEQUENCE</scope>
</reference>
<dbReference type="EMBL" id="MK500505">
    <property type="protein sequence ID" value="QBK90980.1"/>
    <property type="molecule type" value="Genomic_DNA"/>
</dbReference>
<accession>A0A481Z7B6</accession>
<dbReference type="InterPro" id="IPR001509">
    <property type="entry name" value="Epimerase_deHydtase"/>
</dbReference>
<dbReference type="Pfam" id="PF01370">
    <property type="entry name" value="Epimerase"/>
    <property type="match status" value="1"/>
</dbReference>
<name>A0A481Z7B6_9VIRU</name>
<dbReference type="SUPFAM" id="SSF51735">
    <property type="entry name" value="NAD(P)-binding Rossmann-fold domains"/>
    <property type="match status" value="1"/>
</dbReference>
<dbReference type="Gene3D" id="3.40.50.720">
    <property type="entry name" value="NAD(P)-binding Rossmann-like Domain"/>
    <property type="match status" value="1"/>
</dbReference>
<dbReference type="InterPro" id="IPR036291">
    <property type="entry name" value="NAD(P)-bd_dom_sf"/>
</dbReference>
<protein>
    <submittedName>
        <fullName evidence="3">NAD dependent epimerase/dehydratase</fullName>
    </submittedName>
</protein>
<evidence type="ECO:0000256" key="1">
    <source>
        <dbReference type="ARBA" id="ARBA00007637"/>
    </source>
</evidence>
<feature type="domain" description="NAD-dependent epimerase/dehydratase" evidence="2">
    <location>
        <begin position="9"/>
        <end position="265"/>
    </location>
</feature>
<dbReference type="Gene3D" id="3.90.25.10">
    <property type="entry name" value="UDP-galactose 4-epimerase, domain 1"/>
    <property type="match status" value="1"/>
</dbReference>
<sequence length="386" mass="43988">MDKLTQRFLVTGSSGFVGSRLVRQLLSEDNQIWGLDILSSPFSDDKKYNDYHHFTIDLTSQEAEKEITKLLDENKIQMVIHLASLIKVGEGEKQPDRYKKVNIEGTEIILKAMKAVGLKKIIFASSAAVYKSPVIVPINEKNRLISSDMMSEHSLKETDTLDPVSVYGKTKLIAEKLIRQYVKSDKFEGIAFRFFNVSGGKEIHNPSVHLIPIIIDKLIRGEPVQIFGKDYPTSDGTCYRDYFHVKDLIRAILKVIEKWDRIHHPNENIRHFLSFGNTVADNSDDSPNSEIPGWKIYNLGQGVGYTVLQVFKQVNKQCSAQYKFQKSNNCGSMVFVPRRPGDPPILLANCRKAEREFGWKTDYQLGQIISDTLEEMLDSKKNQIKD</sequence>
<dbReference type="PANTHER" id="PTHR43725:SF53">
    <property type="entry name" value="UDP-ARABINOSE 4-EPIMERASE 1"/>
    <property type="match status" value="1"/>
</dbReference>
<evidence type="ECO:0000313" key="3">
    <source>
        <dbReference type="EMBL" id="QBK90980.1"/>
    </source>
</evidence>
<evidence type="ECO:0000259" key="2">
    <source>
        <dbReference type="Pfam" id="PF01370"/>
    </source>
</evidence>
<organism evidence="3">
    <name type="scientific">Pithovirus LCPAC201</name>
    <dbReference type="NCBI Taxonomy" id="2506591"/>
    <lineage>
        <taxon>Viruses</taxon>
        <taxon>Pithoviruses</taxon>
    </lineage>
</organism>
<dbReference type="PANTHER" id="PTHR43725">
    <property type="entry name" value="UDP-GLUCOSE 4-EPIMERASE"/>
    <property type="match status" value="1"/>
</dbReference>
<gene>
    <name evidence="3" type="ORF">LCPAC201_02810</name>
</gene>
<proteinExistence type="inferred from homology"/>
<comment type="similarity">
    <text evidence="1">Belongs to the NAD(P)-dependent epimerase/dehydratase family.</text>
</comment>